<proteinExistence type="predicted"/>
<name>A0ABS0P276_9BRAD</name>
<gene>
    <name evidence="2" type="ORF">H1B27_13955</name>
</gene>
<comment type="caution">
    <text evidence="2">The sequence shown here is derived from an EMBL/GenBank/DDBJ whole genome shotgun (WGS) entry which is preliminary data.</text>
</comment>
<organism evidence="2 3">
    <name type="scientific">Bradyrhizobium diversitatis</name>
    <dbReference type="NCBI Taxonomy" id="2755406"/>
    <lineage>
        <taxon>Bacteria</taxon>
        <taxon>Pseudomonadati</taxon>
        <taxon>Pseudomonadota</taxon>
        <taxon>Alphaproteobacteria</taxon>
        <taxon>Hyphomicrobiales</taxon>
        <taxon>Nitrobacteraceae</taxon>
        <taxon>Bradyrhizobium</taxon>
    </lineage>
</organism>
<sequence>MKRRDFITLLGAAVVAALPLAGHAQQPMVPRVGYVWSGVRGTDVYYQTGFRQGLADLGYVVGRNLLLEERYADGKPERVPALIAELLTLDVDVLVTPGTPTSQAAQRATSTVPIVCMSGDPVRAGLVASLARPGGNITGLSQLSGDYGVKWLELLKEAAPKAHRIAVLWNPDNPTTANQVELMQKAAPGLGLELTVLSVRLAEIENSFASLAESGLDGLVVTDDPSLIPLVPQLIALTAERRLPAIYPFRDSAQRGGLMSYSANLFKLWQRAAAYVDRILKGARPAELPVQQTTDVTLNINLKTAKALGLDIPITLLARADEVIE</sequence>
<dbReference type="SUPFAM" id="SSF53822">
    <property type="entry name" value="Periplasmic binding protein-like I"/>
    <property type="match status" value="1"/>
</dbReference>
<evidence type="ECO:0000256" key="1">
    <source>
        <dbReference type="SAM" id="SignalP"/>
    </source>
</evidence>
<dbReference type="Proteomes" id="UP001194539">
    <property type="component" value="Unassembled WGS sequence"/>
</dbReference>
<evidence type="ECO:0000313" key="3">
    <source>
        <dbReference type="Proteomes" id="UP001194539"/>
    </source>
</evidence>
<dbReference type="PANTHER" id="PTHR35271">
    <property type="entry name" value="ABC TRANSPORTER, SUBSTRATE-BINDING LIPOPROTEIN-RELATED"/>
    <property type="match status" value="1"/>
</dbReference>
<keyword evidence="1" id="KW-0732">Signal</keyword>
<dbReference type="CDD" id="cd06325">
    <property type="entry name" value="PBP1_ABC_unchar_transporter"/>
    <property type="match status" value="1"/>
</dbReference>
<feature type="signal peptide" evidence="1">
    <location>
        <begin position="1"/>
        <end position="24"/>
    </location>
</feature>
<dbReference type="PANTHER" id="PTHR35271:SF1">
    <property type="entry name" value="ABC TRANSPORTER, SUBSTRATE-BINDING LIPOPROTEIN"/>
    <property type="match status" value="1"/>
</dbReference>
<evidence type="ECO:0000313" key="2">
    <source>
        <dbReference type="EMBL" id="MBH5387370.1"/>
    </source>
</evidence>
<feature type="chain" id="PRO_5045047636" evidence="1">
    <location>
        <begin position="25"/>
        <end position="325"/>
    </location>
</feature>
<protein>
    <submittedName>
        <fullName evidence="2">ABC transporter substrate-binding protein</fullName>
    </submittedName>
</protein>
<dbReference type="EMBL" id="JACEGD010000011">
    <property type="protein sequence ID" value="MBH5387370.1"/>
    <property type="molecule type" value="Genomic_DNA"/>
</dbReference>
<dbReference type="RefSeq" id="WP_197966434.1">
    <property type="nucleotide sequence ID" value="NZ_JACEGD010000011.1"/>
</dbReference>
<accession>A0ABS0P276</accession>
<dbReference type="InterPro" id="IPR028082">
    <property type="entry name" value="Peripla_BP_I"/>
</dbReference>
<dbReference type="Gene3D" id="3.40.50.2300">
    <property type="match status" value="2"/>
</dbReference>
<reference evidence="2 3" key="1">
    <citation type="submission" date="2020-07" db="EMBL/GenBank/DDBJ databases">
        <title>Bradyrhizobium diversity isolated from nodules of indigenous legumes of Western Australia.</title>
        <authorList>
            <person name="Klepa M.S."/>
        </authorList>
    </citation>
    <scope>NUCLEOTIDE SEQUENCE [LARGE SCALE GENOMIC DNA]</scope>
    <source>
        <strain evidence="2 3">CNPSo 4019</strain>
    </source>
</reference>
<keyword evidence="3" id="KW-1185">Reference proteome</keyword>
<dbReference type="Pfam" id="PF04392">
    <property type="entry name" value="ABC_sub_bind"/>
    <property type="match status" value="1"/>
</dbReference>
<dbReference type="InterPro" id="IPR007487">
    <property type="entry name" value="ABC_transpt-TYRBP-like"/>
</dbReference>